<dbReference type="InterPro" id="IPR039650">
    <property type="entry name" value="HdrA-like"/>
</dbReference>
<dbReference type="PANTHER" id="PTHR43498:SF1">
    <property type="entry name" value="COB--COM HETERODISULFIDE REDUCTASE IRON-SULFUR SUBUNIT A"/>
    <property type="match status" value="1"/>
</dbReference>
<comment type="caution">
    <text evidence="6">The sequence shown here is derived from an EMBL/GenBank/DDBJ whole genome shotgun (WGS) entry which is preliminary data.</text>
</comment>
<evidence type="ECO:0000313" key="7">
    <source>
        <dbReference type="Proteomes" id="UP000292927"/>
    </source>
</evidence>
<reference evidence="6 7" key="1">
    <citation type="submission" date="2019-02" db="EMBL/GenBank/DDBJ databases">
        <title>Genomic Encyclopedia of Type Strains, Phase IV (KMG-IV): sequencing the most valuable type-strain genomes for metagenomic binning, comparative biology and taxonomic classification.</title>
        <authorList>
            <person name="Goeker M."/>
        </authorList>
    </citation>
    <scope>NUCLEOTIDE SEQUENCE [LARGE SCALE GENOMIC DNA]</scope>
    <source>
        <strain evidence="6 7">DSM 29486</strain>
    </source>
</reference>
<dbReference type="SUPFAM" id="SSF51905">
    <property type="entry name" value="FAD/NAD(P)-binding domain"/>
    <property type="match status" value="1"/>
</dbReference>
<dbReference type="Proteomes" id="UP000292927">
    <property type="component" value="Unassembled WGS sequence"/>
</dbReference>
<keyword evidence="1" id="KW-0004">4Fe-4S</keyword>
<dbReference type="EMBL" id="SGXF01000001">
    <property type="protein sequence ID" value="RZT02420.1"/>
    <property type="molecule type" value="Genomic_DNA"/>
</dbReference>
<dbReference type="PANTHER" id="PTHR43498">
    <property type="entry name" value="FERREDOXIN:COB-COM HETERODISULFIDE REDUCTASE SUBUNIT A"/>
    <property type="match status" value="1"/>
</dbReference>
<organism evidence="6 7">
    <name type="scientific">Cuneatibacter caecimuris</name>
    <dbReference type="NCBI Taxonomy" id="1796618"/>
    <lineage>
        <taxon>Bacteria</taxon>
        <taxon>Bacillati</taxon>
        <taxon>Bacillota</taxon>
        <taxon>Clostridia</taxon>
        <taxon>Lachnospirales</taxon>
        <taxon>Lachnospiraceae</taxon>
        <taxon>Cuneatibacter</taxon>
    </lineage>
</organism>
<dbReference type="Pfam" id="PF12831">
    <property type="entry name" value="FAD_oxidored"/>
    <property type="match status" value="1"/>
</dbReference>
<evidence type="ECO:0000313" key="6">
    <source>
        <dbReference type="EMBL" id="RZT02420.1"/>
    </source>
</evidence>
<keyword evidence="4" id="KW-0408">Iron</keyword>
<keyword evidence="7" id="KW-1185">Reference proteome</keyword>
<dbReference type="Gene3D" id="3.50.50.60">
    <property type="entry name" value="FAD/NAD(P)-binding domain"/>
    <property type="match status" value="1"/>
</dbReference>
<keyword evidence="2" id="KW-0479">Metal-binding</keyword>
<proteinExistence type="predicted"/>
<name>A0A4Q7PSZ8_9FIRM</name>
<evidence type="ECO:0000256" key="2">
    <source>
        <dbReference type="ARBA" id="ARBA00022723"/>
    </source>
</evidence>
<dbReference type="RefSeq" id="WP_130432785.1">
    <property type="nucleotide sequence ID" value="NZ_SGXF01000001.1"/>
</dbReference>
<dbReference type="AlphaFoldDB" id="A0A4Q7PSZ8"/>
<gene>
    <name evidence="6" type="ORF">EV209_0535</name>
</gene>
<dbReference type="InterPro" id="IPR036188">
    <property type="entry name" value="FAD/NAD-bd_sf"/>
</dbReference>
<dbReference type="GO" id="GO:0051539">
    <property type="term" value="F:4 iron, 4 sulfur cluster binding"/>
    <property type="evidence" value="ECO:0007669"/>
    <property type="project" value="UniProtKB-KW"/>
</dbReference>
<evidence type="ECO:0000256" key="3">
    <source>
        <dbReference type="ARBA" id="ARBA00023002"/>
    </source>
</evidence>
<dbReference type="GO" id="GO:0046872">
    <property type="term" value="F:metal ion binding"/>
    <property type="evidence" value="ECO:0007669"/>
    <property type="project" value="UniProtKB-KW"/>
</dbReference>
<protein>
    <submittedName>
        <fullName evidence="6">FAD dependent oxidoreductase</fullName>
    </submittedName>
</protein>
<evidence type="ECO:0000256" key="4">
    <source>
        <dbReference type="ARBA" id="ARBA00023004"/>
    </source>
</evidence>
<evidence type="ECO:0000256" key="1">
    <source>
        <dbReference type="ARBA" id="ARBA00022485"/>
    </source>
</evidence>
<sequence>MERIHIHKDLIVAGAGVSGICCAVQAARLGLQVGLIEASGYLGGNAGPEVRVNVNGADGTSEFNLYSRTGGILDEIVVENLYRNPQGNAFHFEALLEDVIDREPNIQLFCGTAVEGVETEETEGGKRILSVQVGCWKEEKRYSFTAPLFADHTGDGVLGALAGAQYMRGRESNRTFGEPLAPEQADDYVLLGTLNYHASDIGKPVKYVPPDCAWKLEETDILKFREIPADSFYSSRWFYEIGGGTGPAENAELMKQHRALVYSIWDYVKNSGRYQAENYDLDYVSCTIGKREFRRFPGNWILTEQDLTERRMFEDCIGYGGWSVDLHAIHGFLDQDLPNRHYYLPGIYQIPFRCCVSREVENLFPGGRCASFSHVAHGSARVMGTLCTMGQAVGAAAWLSLRENKNPGGFSETDIKELQQLILESDGWAPGLSRRRGPEAEAVVTASSVMEEECMGGLCFRPLERDAALLLPVEKRMEHFRLLLRAREDTELKVQFFCSERREGYDPGILLDQRSIALHRGDDARWYEIRPDFEVEGRFVFVRLTANPAVEAGWSEGNCTLAVSLLQRENQEENVWDAVTGERKEFVWEPVQQCLAYQARQEKNIYRPDQAVNGYSRPFGTANCWRSAASGGPQCLRFCWEKEQVLSEVKIRFSADYNCRIYTHLDRNACRVLPEITRDYAVFAETEEGRICLGEGKDNYRRENRICFSKTACREIAIELYQTNGAPYFSVDEVIFC</sequence>
<dbReference type="OrthoDB" id="9759982at2"/>
<keyword evidence="3" id="KW-0560">Oxidoreductase</keyword>
<dbReference type="PRINTS" id="PR00411">
    <property type="entry name" value="PNDRDTASEI"/>
</dbReference>
<evidence type="ECO:0000256" key="5">
    <source>
        <dbReference type="ARBA" id="ARBA00023014"/>
    </source>
</evidence>
<accession>A0A4Q7PSZ8</accession>
<dbReference type="GO" id="GO:0016491">
    <property type="term" value="F:oxidoreductase activity"/>
    <property type="evidence" value="ECO:0007669"/>
    <property type="project" value="UniProtKB-KW"/>
</dbReference>
<keyword evidence="5" id="KW-0411">Iron-sulfur</keyword>